<accession>A0A175RAX3</accession>
<dbReference type="Proteomes" id="UP000078272">
    <property type="component" value="Unassembled WGS sequence"/>
</dbReference>
<evidence type="ECO:0000313" key="2">
    <source>
        <dbReference type="EMBL" id="KTQ96804.1"/>
    </source>
</evidence>
<protein>
    <submittedName>
        <fullName evidence="2">Uncharacterized protein</fullName>
    </submittedName>
</protein>
<dbReference type="EMBL" id="LDPZ01000013">
    <property type="protein sequence ID" value="KTQ96804.1"/>
    <property type="molecule type" value="Genomic_DNA"/>
</dbReference>
<name>A0A175RAX3_9HYPH</name>
<dbReference type="RefSeq" id="WP_058634320.1">
    <property type="nucleotide sequence ID" value="NZ_LDPZ01000013.1"/>
</dbReference>
<reference evidence="2 3" key="1">
    <citation type="journal article" date="2016" name="Front. Microbiol.">
        <title>Genomic Resource of Rice Seed Associated Bacteria.</title>
        <authorList>
            <person name="Midha S."/>
            <person name="Bansal K."/>
            <person name="Sharma S."/>
            <person name="Kumar N."/>
            <person name="Patil P.P."/>
            <person name="Chaudhry V."/>
            <person name="Patil P.B."/>
        </authorList>
    </citation>
    <scope>NUCLEOTIDE SEQUENCE [LARGE SCALE GENOMIC DNA]</scope>
    <source>
        <strain evidence="2 3">NS226</strain>
    </source>
</reference>
<dbReference type="AlphaFoldDB" id="A0A175RAX3"/>
<sequence>MPDFRVFFAGAADALLFNARSPGEARAKAQGVGRPIRKIKLDRETVDPCHRAPRLTRRELNGKPPC</sequence>
<evidence type="ECO:0000313" key="3">
    <source>
        <dbReference type="Proteomes" id="UP000078272"/>
    </source>
</evidence>
<comment type="caution">
    <text evidence="2">The sequence shown here is derived from an EMBL/GenBank/DDBJ whole genome shotgun (WGS) entry which is preliminary data.</text>
</comment>
<evidence type="ECO:0000256" key="1">
    <source>
        <dbReference type="SAM" id="MobiDB-lite"/>
    </source>
</evidence>
<dbReference type="STRING" id="401562.NS365_12495"/>
<feature type="region of interest" description="Disordered" evidence="1">
    <location>
        <begin position="45"/>
        <end position="66"/>
    </location>
</feature>
<gene>
    <name evidence="2" type="ORF">NS226_06730</name>
</gene>
<dbReference type="PATRIC" id="fig|401562.3.peg.637"/>
<organism evidence="2 3">
    <name type="scientific">Aureimonas ureilytica</name>
    <dbReference type="NCBI Taxonomy" id="401562"/>
    <lineage>
        <taxon>Bacteria</taxon>
        <taxon>Pseudomonadati</taxon>
        <taxon>Pseudomonadota</taxon>
        <taxon>Alphaproteobacteria</taxon>
        <taxon>Hyphomicrobiales</taxon>
        <taxon>Aurantimonadaceae</taxon>
        <taxon>Aureimonas</taxon>
    </lineage>
</organism>
<proteinExistence type="predicted"/>